<dbReference type="Gene3D" id="3.20.20.70">
    <property type="entry name" value="Aldolase class I"/>
    <property type="match status" value="1"/>
</dbReference>
<keyword evidence="2" id="KW-0479">Metal-binding</keyword>
<proteinExistence type="inferred from homology"/>
<keyword evidence="3 6" id="KW-0456">Lyase</keyword>
<evidence type="ECO:0000256" key="1">
    <source>
        <dbReference type="ARBA" id="ARBA00009405"/>
    </source>
</evidence>
<evidence type="ECO:0000259" key="5">
    <source>
        <dbReference type="PROSITE" id="PS50991"/>
    </source>
</evidence>
<feature type="region of interest" description="Disordered" evidence="4">
    <location>
        <begin position="1"/>
        <end position="22"/>
    </location>
</feature>
<dbReference type="EMBL" id="BMFY01000015">
    <property type="protein sequence ID" value="GGA24702.1"/>
    <property type="molecule type" value="Genomic_DNA"/>
</dbReference>
<dbReference type="NCBIfam" id="NF004283">
    <property type="entry name" value="PRK05692.1"/>
    <property type="match status" value="1"/>
</dbReference>
<sequence length="317" mass="32170">MTLHSFDTPPGARVSPPAGAPARARIHEVGPRDGLQAEPLPLDAELKTGFARGLLGAGVSSLEVAAFVHPARVPQMADAEAVVAGIGRPAPGVRLTSLVPNERGLDRALAAGADAVAAIASVTESFARENMGMTRDESLAAAVGVTRAAKDAGRHVRGYLSMCFGDPWEGPVDVSEVVESALVLAEAGSDVVVLSDTIGVAHAGQVETVLEALAAAGIPGERLAAHFHDTYGQALANVRAALPAGVAEFDASASGLGRCPFAPGATGNLATEDLVWMLHGLGYDTGIDLRALMGASDPVDRALGRTTASAVKKALSA</sequence>
<dbReference type="GO" id="GO:0046951">
    <property type="term" value="P:ketone body biosynthetic process"/>
    <property type="evidence" value="ECO:0007669"/>
    <property type="project" value="TreeGrafter"/>
</dbReference>
<dbReference type="GO" id="GO:0006552">
    <property type="term" value="P:L-leucine catabolic process"/>
    <property type="evidence" value="ECO:0007669"/>
    <property type="project" value="TreeGrafter"/>
</dbReference>
<feature type="domain" description="Pyruvate carboxyltransferase" evidence="5">
    <location>
        <begin position="24"/>
        <end position="293"/>
    </location>
</feature>
<dbReference type="GO" id="GO:0046872">
    <property type="term" value="F:metal ion binding"/>
    <property type="evidence" value="ECO:0007669"/>
    <property type="project" value="UniProtKB-KW"/>
</dbReference>
<gene>
    <name evidence="6" type="ORF">GCM10011333_29670</name>
</gene>
<dbReference type="PANTHER" id="PTHR42738">
    <property type="entry name" value="HYDROXYMETHYLGLUTARYL-COA LYASE"/>
    <property type="match status" value="1"/>
</dbReference>
<dbReference type="SUPFAM" id="SSF51569">
    <property type="entry name" value="Aldolase"/>
    <property type="match status" value="1"/>
</dbReference>
<dbReference type="InterPro" id="IPR013785">
    <property type="entry name" value="Aldolase_TIM"/>
</dbReference>
<dbReference type="InterPro" id="IPR000891">
    <property type="entry name" value="PYR_CT"/>
</dbReference>
<dbReference type="CDD" id="cd07938">
    <property type="entry name" value="DRE_TIM_HMGL"/>
    <property type="match status" value="1"/>
</dbReference>
<keyword evidence="7" id="KW-1185">Reference proteome</keyword>
<accession>A0A8J2U0B8</accession>
<dbReference type="Proteomes" id="UP000616114">
    <property type="component" value="Unassembled WGS sequence"/>
</dbReference>
<evidence type="ECO:0000256" key="3">
    <source>
        <dbReference type="ARBA" id="ARBA00023239"/>
    </source>
</evidence>
<evidence type="ECO:0000313" key="7">
    <source>
        <dbReference type="Proteomes" id="UP000616114"/>
    </source>
</evidence>
<reference evidence="6" key="1">
    <citation type="journal article" date="2014" name="Int. J. Syst. Evol. Microbiol.">
        <title>Complete genome sequence of Corynebacterium casei LMG S-19264T (=DSM 44701T), isolated from a smear-ripened cheese.</title>
        <authorList>
            <consortium name="US DOE Joint Genome Institute (JGI-PGF)"/>
            <person name="Walter F."/>
            <person name="Albersmeier A."/>
            <person name="Kalinowski J."/>
            <person name="Ruckert C."/>
        </authorList>
    </citation>
    <scope>NUCLEOTIDE SEQUENCE</scope>
    <source>
        <strain evidence="6">CGMCC 1.12785</strain>
    </source>
</reference>
<dbReference type="InterPro" id="IPR043594">
    <property type="entry name" value="HMGL"/>
</dbReference>
<reference evidence="6" key="2">
    <citation type="submission" date="2020-09" db="EMBL/GenBank/DDBJ databases">
        <authorList>
            <person name="Sun Q."/>
            <person name="Zhou Y."/>
        </authorList>
    </citation>
    <scope>NUCLEOTIDE SEQUENCE</scope>
    <source>
        <strain evidence="6">CGMCC 1.12785</strain>
    </source>
</reference>
<dbReference type="PROSITE" id="PS50991">
    <property type="entry name" value="PYR_CT"/>
    <property type="match status" value="1"/>
</dbReference>
<dbReference type="PANTHER" id="PTHR42738:SF7">
    <property type="entry name" value="HYDROXYMETHYLGLUTARYL-COA LYASE"/>
    <property type="match status" value="1"/>
</dbReference>
<comment type="similarity">
    <text evidence="1">Belongs to the HMG-CoA lyase family.</text>
</comment>
<dbReference type="GO" id="GO:0004419">
    <property type="term" value="F:hydroxymethylglutaryl-CoA lyase activity"/>
    <property type="evidence" value="ECO:0007669"/>
    <property type="project" value="TreeGrafter"/>
</dbReference>
<dbReference type="FunFam" id="3.20.20.70:FF:000071">
    <property type="entry name" value="Hydroxymethylglutaryl-CoA lyase"/>
    <property type="match status" value="1"/>
</dbReference>
<evidence type="ECO:0000256" key="4">
    <source>
        <dbReference type="SAM" id="MobiDB-lite"/>
    </source>
</evidence>
<evidence type="ECO:0000256" key="2">
    <source>
        <dbReference type="ARBA" id="ARBA00022723"/>
    </source>
</evidence>
<dbReference type="AlphaFoldDB" id="A0A8J2U0B8"/>
<name>A0A8J2U0B8_9MICO</name>
<protein>
    <submittedName>
        <fullName evidence="6">Hydroxymethylglutaryl-CoA lyase</fullName>
    </submittedName>
</protein>
<comment type="caution">
    <text evidence="6">The sequence shown here is derived from an EMBL/GenBank/DDBJ whole genome shotgun (WGS) entry which is preliminary data.</text>
</comment>
<evidence type="ECO:0000313" key="6">
    <source>
        <dbReference type="EMBL" id="GGA24702.1"/>
    </source>
</evidence>
<organism evidence="6 7">
    <name type="scientific">Sediminivirga luteola</name>
    <dbReference type="NCBI Taxonomy" id="1774748"/>
    <lineage>
        <taxon>Bacteria</taxon>
        <taxon>Bacillati</taxon>
        <taxon>Actinomycetota</taxon>
        <taxon>Actinomycetes</taxon>
        <taxon>Micrococcales</taxon>
        <taxon>Brevibacteriaceae</taxon>
        <taxon>Sediminivirga</taxon>
    </lineage>
</organism>
<dbReference type="Pfam" id="PF00682">
    <property type="entry name" value="HMGL-like"/>
    <property type="match status" value="1"/>
</dbReference>
<dbReference type="RefSeq" id="WP_188551676.1">
    <property type="nucleotide sequence ID" value="NZ_BMFY01000015.1"/>
</dbReference>